<keyword evidence="1 2" id="KW-0732">Signal</keyword>
<dbReference type="PROSITE" id="PS51257">
    <property type="entry name" value="PROKAR_LIPOPROTEIN"/>
    <property type="match status" value="1"/>
</dbReference>
<dbReference type="InterPro" id="IPR004682">
    <property type="entry name" value="TRAP_DctP"/>
</dbReference>
<proteinExistence type="predicted"/>
<gene>
    <name evidence="3" type="ORF">OCV63_14280</name>
</gene>
<dbReference type="PANTHER" id="PTHR33376:SF2">
    <property type="entry name" value="DICARBOXYLATE-BINDING PERIPLASMIC PROTEIN"/>
    <property type="match status" value="1"/>
</dbReference>
<sequence length="349" mass="38775">MKMKKFWVMMLCGVMLVSAAACTKSTSGSVETDTADTSKEATENAGKTVVLRFANCQTSGHPWISSIDEFSALAEEYSNGRLKIEQYSDSTLGSETELMDQVVAGTLDMCVIDPSVGASYSNKLELFALPFLFQDKEQWKKALTGEAGKEYANLIEEETELKILAYWGGSTRNVLSAKEAVTDVSQLKGYKLRLTASELKFNVWEAVGCLPVEVAIGETYSALSSNLCDGMENEMPAFLSFKFYEVAPYLTKTEHEITVRPVFINEDVFNGLDTELQDALVKAMDETTPHEWQAEEDYCKEAETTMINDFGLQEFEIDKEPIIKAVQPVFAEFGEKNGLTEVIQMIQGL</sequence>
<keyword evidence="4" id="KW-1185">Reference proteome</keyword>
<dbReference type="NCBIfam" id="NF037995">
    <property type="entry name" value="TRAP_S1"/>
    <property type="match status" value="1"/>
</dbReference>
<dbReference type="Pfam" id="PF03480">
    <property type="entry name" value="DctP"/>
    <property type="match status" value="1"/>
</dbReference>
<comment type="caution">
    <text evidence="3">The sequence shown here is derived from an EMBL/GenBank/DDBJ whole genome shotgun (WGS) entry which is preliminary data.</text>
</comment>
<evidence type="ECO:0000256" key="1">
    <source>
        <dbReference type="ARBA" id="ARBA00022729"/>
    </source>
</evidence>
<dbReference type="Gene3D" id="3.40.190.170">
    <property type="entry name" value="Bacterial extracellular solute-binding protein, family 7"/>
    <property type="match status" value="1"/>
</dbReference>
<evidence type="ECO:0000256" key="2">
    <source>
        <dbReference type="SAM" id="SignalP"/>
    </source>
</evidence>
<dbReference type="PIRSF" id="PIRSF006470">
    <property type="entry name" value="DctB"/>
    <property type="match status" value="1"/>
</dbReference>
<protein>
    <submittedName>
        <fullName evidence="3">TRAP transporter substrate-binding protein</fullName>
    </submittedName>
</protein>
<reference evidence="3 4" key="1">
    <citation type="journal article" date="2021" name="ISME Commun">
        <title>Automated analysis of genomic sequences facilitates high-throughput and comprehensive description of bacteria.</title>
        <authorList>
            <person name="Hitch T.C.A."/>
        </authorList>
    </citation>
    <scope>NUCLEOTIDE SEQUENCE [LARGE SCALE GENOMIC DNA]</scope>
    <source>
        <strain evidence="3 4">Sanger_04</strain>
    </source>
</reference>
<dbReference type="InterPro" id="IPR038404">
    <property type="entry name" value="TRAP_DctP_sf"/>
</dbReference>
<dbReference type="InterPro" id="IPR018389">
    <property type="entry name" value="DctP_fam"/>
</dbReference>
<accession>A0ABT2S0G2</accession>
<evidence type="ECO:0000313" key="4">
    <source>
        <dbReference type="Proteomes" id="UP001652461"/>
    </source>
</evidence>
<feature type="chain" id="PRO_5046668835" evidence="2">
    <location>
        <begin position="21"/>
        <end position="349"/>
    </location>
</feature>
<feature type="signal peptide" evidence="2">
    <location>
        <begin position="1"/>
        <end position="20"/>
    </location>
</feature>
<name>A0ABT2S0G2_9FIRM</name>
<organism evidence="3 4">
    <name type="scientific">Laedolimicola ammoniilytica</name>
    <dbReference type="NCBI Taxonomy" id="2981771"/>
    <lineage>
        <taxon>Bacteria</taxon>
        <taxon>Bacillati</taxon>
        <taxon>Bacillota</taxon>
        <taxon>Clostridia</taxon>
        <taxon>Lachnospirales</taxon>
        <taxon>Lachnospiraceae</taxon>
        <taxon>Laedolimicola</taxon>
    </lineage>
</organism>
<evidence type="ECO:0000313" key="3">
    <source>
        <dbReference type="EMBL" id="MCU6698046.1"/>
    </source>
</evidence>
<dbReference type="PANTHER" id="PTHR33376">
    <property type="match status" value="1"/>
</dbReference>
<dbReference type="CDD" id="cd13603">
    <property type="entry name" value="PBP2_TRAP_Siap_TeaA_like"/>
    <property type="match status" value="1"/>
</dbReference>
<dbReference type="RefSeq" id="WP_262670886.1">
    <property type="nucleotide sequence ID" value="NZ_JAOQKC010000024.1"/>
</dbReference>
<dbReference type="EMBL" id="JAOQKC010000024">
    <property type="protein sequence ID" value="MCU6698046.1"/>
    <property type="molecule type" value="Genomic_DNA"/>
</dbReference>
<dbReference type="Proteomes" id="UP001652461">
    <property type="component" value="Unassembled WGS sequence"/>
</dbReference>
<dbReference type="NCBIfam" id="TIGR00787">
    <property type="entry name" value="dctP"/>
    <property type="match status" value="1"/>
</dbReference>